<dbReference type="Pfam" id="PF12256">
    <property type="entry name" value="TcdB_toxin_midN"/>
    <property type="match status" value="1"/>
</dbReference>
<dbReference type="PANTHER" id="PTHR32305">
    <property type="match status" value="1"/>
</dbReference>
<evidence type="ECO:0000313" key="9">
    <source>
        <dbReference type="Proteomes" id="UP001558652"/>
    </source>
</evidence>
<keyword evidence="3" id="KW-0732">Signal</keyword>
<keyword evidence="9" id="KW-1185">Reference proteome</keyword>
<evidence type="ECO:0000256" key="1">
    <source>
        <dbReference type="ARBA" id="ARBA00004613"/>
    </source>
</evidence>
<evidence type="ECO:0000259" key="6">
    <source>
        <dbReference type="Pfam" id="PF12256"/>
    </source>
</evidence>
<dbReference type="Pfam" id="PF14521">
    <property type="entry name" value="Aspzincin_M35"/>
    <property type="match status" value="1"/>
</dbReference>
<feature type="domain" description="Insecticide toxin TcdB middle/N-terminal" evidence="6">
    <location>
        <begin position="634"/>
        <end position="761"/>
    </location>
</feature>
<dbReference type="InterPro" id="IPR013517">
    <property type="entry name" value="FG-GAP"/>
</dbReference>
<dbReference type="SUPFAM" id="SSF69318">
    <property type="entry name" value="Integrin alpha N-terminal domain"/>
    <property type="match status" value="1"/>
</dbReference>
<dbReference type="GO" id="GO:0005576">
    <property type="term" value="C:extracellular region"/>
    <property type="evidence" value="ECO:0007669"/>
    <property type="project" value="UniProtKB-SubCell"/>
</dbReference>
<comment type="subcellular location">
    <subcellularLocation>
        <location evidence="1">Secreted</location>
    </subcellularLocation>
</comment>
<dbReference type="InterPro" id="IPR029463">
    <property type="entry name" value="Lys_MEP"/>
</dbReference>
<evidence type="ECO:0000259" key="7">
    <source>
        <dbReference type="Pfam" id="PF14521"/>
    </source>
</evidence>
<dbReference type="InterPro" id="IPR050708">
    <property type="entry name" value="T6SS_VgrG/RHS"/>
</dbReference>
<dbReference type="Pfam" id="PF12255">
    <property type="entry name" value="TcdB_toxin_midC"/>
    <property type="match status" value="1"/>
</dbReference>
<sequence length="2314" mass="254127">MQAPSEIQVPKIDAKEGGKISGYGERFEVNLVSGSASFSLPVPAPKLRDTAPELALSYGGSVDNSPYGLGFDLPLASVSRLTDKGIPRYTGEDRFVAAGGELTPRYDLVGADWVKNERIEGDYLVIGYRARIEGSGTLVEWWQNQIDGTSYWKTVSAENVTALYGVDAASRISDPKDPRRIFKWQISESLDALGNRILYTYKREDGVGLPAGANCAQSYISSIRYGNYQDGGAEKFAVEILFDYGEYALPAIDPTGVWSLRSDPFSTYRPGFELRTWRLCRNVITVHDFPNEPGVGRVLSSVLAIAYSETPYFSIPKTLQIIGWKALKDGTLVSEAKPPVTLGFNDFSAQNSQMQQLRVDGQPPFQGPPGRGQYQFVDLYGDGIPGMLFNDASLISYWRALGEGRYQPPVAPARFPIDRALADGRCALMDIDGNGQMDLVVRDPHRAGFYRNNNDGSWESFVPFASVPPEIGAPGMEFTDLDGNGRQDLMIGAGAERIRVYSSLGTGGYGAPTLHGVPDYFPPASGQSVVTVVAFGNVFGDGLQHRLRLTDGLLTVWPTLGYGVFGEPVVIRNTPRFGASLTASRIFFADMTGSGYADLVYAYDDYLAIHRNESGNRFSDPITVPIPQGIDDLDQINFADVFGDGRAAFVLSKAAAPIEHFALRFPATEAPFHLSTIDNGFGGATALTYRSSTHFQLADRKAGRPWPTPLATVVQLVEQTVVSDASTGLVSTTRYQYADGYYDPVEREFRGFAYVQSLDSQAFSPTLWHFPAPSAPAQTPGEPRLNRQWNNTGAASLVDARSVPLPRFRGQPLVPDDYLEPEIFAAGGATIREAYRALKEREAGKSLSGLDASGEERPVAYQSSAQNYKVRMLQPRIGSHPASFQVTQRQSRALSQEDDPLTARVADAFNLQQDLYGNITLTANIAYPRPSGPDVSPQQMTLIATATTRAFINHPATTAEPFRYVGLQWQESQLDIGGLTVGAGFFDFDTLAVAYAQALANTIDYGTPFTPGSLQARPYRWTRDLYWNAGQTAPLPFGSLSAQGLLYEQQQAVFPPSFVASVYGTRVDDAMLQASGGAGAGYILADGYWWNPGSRRFYGDATQYYVPLALADPYGARTTYSYDAYDFEMLSSTDALGQVTKFAIDYQALQPYRVTDINGNVTETYYSPLAAMLVFSRYGTIGGQSVGDAPLTNYQYIAPKNRAEILADPEKYLQGAGSYYWEDYFSVARGDGPVCSVLIDADRAVNPADPTWDPGPRRYGATLSYIDAQARDLAKQAKIESAALDPSAAGDAWIVTDQVAYDDQGREARRYAAYVSALPALDLAPTAPCTKSFYDAMGRVIRVDTPPGFFTKTIYRTWEREVWDEDDTVVDSPYYQANIGNTNPSFANERDALLKAAQFAGTFATISLDPLGRDCVDTKQVTYAPLGTTPPKPELYQSGSWYDSAGQVAKQADPRFYKGAATVLFNVEQLYDMGDKSIATISRDAGKAQPGTGRALVDCVGNPLYRWDNAGQSIRHAYDTLRRPTGLFVTPAGGSVYQAESLTYGTDPKTNTCNRIVIRRDQAEEARYSLYDLTDQPTAETRQFPVDYGTPIDWSDPAKVSMLPKIWPLGAVFNRRSWLLALFNADGSVTATSYYVNGWLQTTGLAPAASKPVAPVMSARRYFANSQPTASVFANGTTTERGYDAQTQRLSAIRTVRASDSAVLQDDAFYYDPVGNVTRIVHKAEVPSFWKNGVATPDNDYTYDSIYRLRLATGRQDADLAAPNAKRFVGAAGDALVSYTESYTLDPSNNLLQIQHVAAGGGGQGSWTKTFAVSQTSNHAVPAEMATGGKGPDDFYDLNGNLTQLPNLPAIAFDYRKQMSVATLVSRGGGADDAEFYAYDREGGRKRKTKRFEQSAAVTMVEDTFYIGAYILTTRTKQTGGGPTPDGEAASQIVMAGSERLLVIDSDSSQPTPQMRYQLANNQSSVTLELDESGQLITYEEYLPYGGMALAKGASQLDLDRKRYRYVGRELDQATGLYCIGLRYYIPGMGRFLTTDPAGYKDGLNLYAYTGANPTTYVDRTGTVRLTGTNALVQRRQARMDADFALASDFVDEAIQLLENQIASRNGWLNSTFWSRGTIHNPDPLVQQYFGITGTTRTDANNLFEILDNFRAIQTYFARPSVETRLSWRYVKSFFVNTPQFNVLADTRESRGTIAFVQGASVNWPEWRIIPQSWRSRPMSVFTIIGVVNPMVNSIRRFTSSDGINLYNQAHFNTANPNVRASTIVHEASHLIAKTDDHAYDWQPEFATLTTTQRMYNADSYGLFAKAVYEQNHP</sequence>
<dbReference type="InterPro" id="IPR024079">
    <property type="entry name" value="MetalloPept_cat_dom_sf"/>
</dbReference>
<organism evidence="8 9">
    <name type="scientific">Ranatra chinensis</name>
    <dbReference type="NCBI Taxonomy" id="642074"/>
    <lineage>
        <taxon>Eukaryota</taxon>
        <taxon>Metazoa</taxon>
        <taxon>Ecdysozoa</taxon>
        <taxon>Arthropoda</taxon>
        <taxon>Hexapoda</taxon>
        <taxon>Insecta</taxon>
        <taxon>Pterygota</taxon>
        <taxon>Neoptera</taxon>
        <taxon>Paraneoptera</taxon>
        <taxon>Hemiptera</taxon>
        <taxon>Heteroptera</taxon>
        <taxon>Panheteroptera</taxon>
        <taxon>Nepomorpha</taxon>
        <taxon>Nepidae</taxon>
        <taxon>Ranatrinae</taxon>
        <taxon>Ranatra</taxon>
    </lineage>
</organism>
<dbReference type="Gene3D" id="2.180.10.10">
    <property type="entry name" value="RHS repeat-associated core"/>
    <property type="match status" value="1"/>
</dbReference>
<evidence type="ECO:0000256" key="2">
    <source>
        <dbReference type="ARBA" id="ARBA00022525"/>
    </source>
</evidence>
<dbReference type="Gene3D" id="3.40.390.10">
    <property type="entry name" value="Collagenase (Catalytic Domain)"/>
    <property type="match status" value="1"/>
</dbReference>
<dbReference type="PRINTS" id="PR00394">
    <property type="entry name" value="RHSPROTEIN"/>
</dbReference>
<dbReference type="Pfam" id="PF03534">
    <property type="entry name" value="SpvB"/>
    <property type="match status" value="1"/>
</dbReference>
<dbReference type="InterPro" id="IPR022044">
    <property type="entry name" value="TcdB_toxin_mid/C"/>
</dbReference>
<protein>
    <recommendedName>
        <fullName evidence="10">Insecticide toxin TcdB middle/N-terminal domain-containing protein</fullName>
    </recommendedName>
</protein>
<keyword evidence="4" id="KW-0843">Virulence</keyword>
<name>A0ABD0YDU7_9HEMI</name>
<gene>
    <name evidence="8" type="ORF">AAG570_014026</name>
</gene>
<dbReference type="InterPro" id="IPR022045">
    <property type="entry name" value="TcdB_toxin_mid/N"/>
</dbReference>
<comment type="caution">
    <text evidence="8">The sequence shown here is derived from an EMBL/GenBank/DDBJ whole genome shotgun (WGS) entry which is preliminary data.</text>
</comment>
<evidence type="ECO:0000313" key="8">
    <source>
        <dbReference type="EMBL" id="KAL1109994.1"/>
    </source>
</evidence>
<dbReference type="InterPro" id="IPR003284">
    <property type="entry name" value="Sal_SpvB"/>
</dbReference>
<dbReference type="Pfam" id="PF13517">
    <property type="entry name" value="FG-GAP_3"/>
    <property type="match status" value="1"/>
</dbReference>
<dbReference type="SUPFAM" id="SSF55486">
    <property type="entry name" value="Metalloproteases ('zincins'), catalytic domain"/>
    <property type="match status" value="1"/>
</dbReference>
<evidence type="ECO:0000259" key="5">
    <source>
        <dbReference type="Pfam" id="PF12255"/>
    </source>
</evidence>
<keyword evidence="2" id="KW-0964">Secreted</keyword>
<accession>A0ABD0YDU7</accession>
<dbReference type="InterPro" id="IPR028994">
    <property type="entry name" value="Integrin_alpha_N"/>
</dbReference>
<feature type="domain" description="Lysine-specific metallo-endopeptidase" evidence="7">
    <location>
        <begin position="2253"/>
        <end position="2305"/>
    </location>
</feature>
<dbReference type="NCBIfam" id="TIGR03696">
    <property type="entry name" value="Rhs_assc_core"/>
    <property type="match status" value="1"/>
</dbReference>
<dbReference type="Proteomes" id="UP001558652">
    <property type="component" value="Unassembled WGS sequence"/>
</dbReference>
<dbReference type="PANTHER" id="PTHR32305:SF15">
    <property type="entry name" value="PROTEIN RHSA-RELATED"/>
    <property type="match status" value="1"/>
</dbReference>
<evidence type="ECO:0000256" key="4">
    <source>
        <dbReference type="ARBA" id="ARBA00023026"/>
    </source>
</evidence>
<proteinExistence type="predicted"/>
<feature type="domain" description="Insecticide toxin TcdB middle/C-terminal" evidence="5">
    <location>
        <begin position="834"/>
        <end position="948"/>
    </location>
</feature>
<dbReference type="EMBL" id="JBFDAA010000055">
    <property type="protein sequence ID" value="KAL1109994.1"/>
    <property type="molecule type" value="Genomic_DNA"/>
</dbReference>
<evidence type="ECO:0000256" key="3">
    <source>
        <dbReference type="ARBA" id="ARBA00022729"/>
    </source>
</evidence>
<evidence type="ECO:0008006" key="10">
    <source>
        <dbReference type="Google" id="ProtNLM"/>
    </source>
</evidence>
<reference evidence="8 9" key="1">
    <citation type="submission" date="2024-07" db="EMBL/GenBank/DDBJ databases">
        <title>Chromosome-level genome assembly of the water stick insect Ranatra chinensis (Heteroptera: Nepidae).</title>
        <authorList>
            <person name="Liu X."/>
        </authorList>
    </citation>
    <scope>NUCLEOTIDE SEQUENCE [LARGE SCALE GENOMIC DNA]</scope>
    <source>
        <strain evidence="8">Cailab_2021Rc</strain>
        <tissue evidence="8">Muscle</tissue>
    </source>
</reference>
<dbReference type="InterPro" id="IPR022385">
    <property type="entry name" value="Rhs_assc_core"/>
</dbReference>